<name>A0A2U8QXA9_9FLAO</name>
<dbReference type="InterPro" id="IPR044925">
    <property type="entry name" value="His-Me_finger_sf"/>
</dbReference>
<dbReference type="GO" id="GO:0004518">
    <property type="term" value="F:nuclease activity"/>
    <property type="evidence" value="ECO:0007669"/>
    <property type="project" value="UniProtKB-KW"/>
</dbReference>
<keyword evidence="3 5" id="KW-0732">Signal</keyword>
<dbReference type="NCBIfam" id="TIGR04183">
    <property type="entry name" value="Por_Secre_tail"/>
    <property type="match status" value="1"/>
</dbReference>
<comment type="similarity">
    <text evidence="1">Belongs to the EndA/NucM nuclease family.</text>
</comment>
<evidence type="ECO:0000259" key="6">
    <source>
        <dbReference type="Pfam" id="PF18962"/>
    </source>
</evidence>
<dbReference type="PANTHER" id="PTHR33607:SF2">
    <property type="entry name" value="ENDONUCLEASE-1"/>
    <property type="match status" value="1"/>
</dbReference>
<evidence type="ECO:0000313" key="7">
    <source>
        <dbReference type="EMBL" id="AWM14847.1"/>
    </source>
</evidence>
<proteinExistence type="inferred from homology"/>
<dbReference type="KEGG" id="fse:DI487_13955"/>
<feature type="domain" description="Secretion system C-terminal sorting" evidence="6">
    <location>
        <begin position="314"/>
        <end position="382"/>
    </location>
</feature>
<protein>
    <recommendedName>
        <fullName evidence="6">Secretion system C-terminal sorting domain-containing protein</fullName>
    </recommendedName>
</protein>
<evidence type="ECO:0000256" key="4">
    <source>
        <dbReference type="ARBA" id="ARBA00022801"/>
    </source>
</evidence>
<evidence type="ECO:0000256" key="2">
    <source>
        <dbReference type="ARBA" id="ARBA00022722"/>
    </source>
</evidence>
<sequence length="383" mass="42784">MKKITLFALFVAQIALAQAPAGYYDSTVGLTGYALKTQLKKIIDDNTDGLTPEYLHTDQGYSSLWTLFANNNAFHDIYDENDNTLYDMYSEVPGGTDPYNFTLVTNQCGSYSGEGDCYNREHLIPQSYFDHFAVAPMKNDPFHAVPSDGYVNGQRNNLPFGEVSSATYTSQNGSQKGSNITDAYSSYNGTVFEPLDEFKGDIARCFFYFATRYEDLMDDFYSGANASTCEAKNMFDGSTDKVFSDAFIFRLIKWHKEDPVSAKEINQNNVIFSYQNNRNPFIDNPDFVCEIYPTQCAAVDALEAESFALNSVSLFPNPSATGEFTVQSQTPLTLVTVYTINGQVIQQLKPQSEIFKINNLSKGFYLIKLDTDAASTIQKVIVN</sequence>
<dbReference type="SUPFAM" id="SSF54060">
    <property type="entry name" value="His-Me finger endonucleases"/>
    <property type="match status" value="1"/>
</dbReference>
<dbReference type="InterPro" id="IPR026444">
    <property type="entry name" value="Secre_tail"/>
</dbReference>
<keyword evidence="2" id="KW-0540">Nuclease</keyword>
<gene>
    <name evidence="7" type="ORF">DI487_13955</name>
</gene>
<keyword evidence="4" id="KW-0378">Hydrolase</keyword>
<dbReference type="Proteomes" id="UP000245429">
    <property type="component" value="Chromosome"/>
</dbReference>
<dbReference type="InterPro" id="IPR007346">
    <property type="entry name" value="Endonuclease-I"/>
</dbReference>
<evidence type="ECO:0000256" key="1">
    <source>
        <dbReference type="ARBA" id="ARBA00006429"/>
    </source>
</evidence>
<dbReference type="GO" id="GO:0016787">
    <property type="term" value="F:hydrolase activity"/>
    <property type="evidence" value="ECO:0007669"/>
    <property type="project" value="UniProtKB-KW"/>
</dbReference>
<dbReference type="OrthoDB" id="5485925at2"/>
<dbReference type="Pfam" id="PF04231">
    <property type="entry name" value="Endonuclease_1"/>
    <property type="match status" value="1"/>
</dbReference>
<feature type="signal peptide" evidence="5">
    <location>
        <begin position="1"/>
        <end position="17"/>
    </location>
</feature>
<keyword evidence="8" id="KW-1185">Reference proteome</keyword>
<dbReference type="Pfam" id="PF18962">
    <property type="entry name" value="Por_Secre_tail"/>
    <property type="match status" value="1"/>
</dbReference>
<dbReference type="RefSeq" id="WP_109570185.1">
    <property type="nucleotide sequence ID" value="NZ_CP029463.1"/>
</dbReference>
<dbReference type="EMBL" id="CP029463">
    <property type="protein sequence ID" value="AWM14847.1"/>
    <property type="molecule type" value="Genomic_DNA"/>
</dbReference>
<reference evidence="7 8" key="1">
    <citation type="submission" date="2018-05" db="EMBL/GenBank/DDBJ databases">
        <title>Flavobacterium sp. MEBiC07310.</title>
        <authorList>
            <person name="Baek K."/>
        </authorList>
    </citation>
    <scope>NUCLEOTIDE SEQUENCE [LARGE SCALE GENOMIC DNA]</scope>
    <source>
        <strain evidence="7 8">MEBiC07310</strain>
    </source>
</reference>
<accession>A0A2U8QXA9</accession>
<feature type="chain" id="PRO_5016074569" description="Secretion system C-terminal sorting domain-containing protein" evidence="5">
    <location>
        <begin position="18"/>
        <end position="383"/>
    </location>
</feature>
<evidence type="ECO:0000313" key="8">
    <source>
        <dbReference type="Proteomes" id="UP000245429"/>
    </source>
</evidence>
<dbReference type="AlphaFoldDB" id="A0A2U8QXA9"/>
<evidence type="ECO:0000256" key="5">
    <source>
        <dbReference type="SAM" id="SignalP"/>
    </source>
</evidence>
<organism evidence="7 8">
    <name type="scientific">Flavobacterium sediminis</name>
    <dbReference type="NCBI Taxonomy" id="2201181"/>
    <lineage>
        <taxon>Bacteria</taxon>
        <taxon>Pseudomonadati</taxon>
        <taxon>Bacteroidota</taxon>
        <taxon>Flavobacteriia</taxon>
        <taxon>Flavobacteriales</taxon>
        <taxon>Flavobacteriaceae</taxon>
        <taxon>Flavobacterium</taxon>
    </lineage>
</organism>
<evidence type="ECO:0000256" key="3">
    <source>
        <dbReference type="ARBA" id="ARBA00022729"/>
    </source>
</evidence>
<dbReference type="PANTHER" id="PTHR33607">
    <property type="entry name" value="ENDONUCLEASE-1"/>
    <property type="match status" value="1"/>
</dbReference>